<dbReference type="EMBL" id="CP157981">
    <property type="protein sequence ID" value="XBU15810.1"/>
    <property type="molecule type" value="Genomic_DNA"/>
</dbReference>
<feature type="transmembrane region" description="Helical" evidence="1">
    <location>
        <begin position="55"/>
        <end position="77"/>
    </location>
</feature>
<dbReference type="Pfam" id="PF05656">
    <property type="entry name" value="DUF805"/>
    <property type="match status" value="1"/>
</dbReference>
<organism evidence="2">
    <name type="scientific">Acinetobacter sp. A1-4-2</name>
    <dbReference type="NCBI Taxonomy" id="3156489"/>
    <lineage>
        <taxon>Bacteria</taxon>
        <taxon>Pseudomonadati</taxon>
        <taxon>Pseudomonadota</taxon>
        <taxon>Gammaproteobacteria</taxon>
        <taxon>Moraxellales</taxon>
        <taxon>Moraxellaceae</taxon>
        <taxon>Acinetobacter</taxon>
    </lineage>
</organism>
<accession>A0AAU7SXZ2</accession>
<proteinExistence type="predicted"/>
<keyword evidence="1" id="KW-0812">Transmembrane</keyword>
<feature type="transmembrane region" description="Helical" evidence="1">
    <location>
        <begin position="21"/>
        <end position="43"/>
    </location>
</feature>
<dbReference type="InterPro" id="IPR008523">
    <property type="entry name" value="DUF805"/>
</dbReference>
<sequence>MNSISNDSALNAAGRFGRLSYLGWNGLLLLAVMTLGILGAILLPGFAPEPGQSMQILPMLLLSIVYISMIYFSFIFAIRRLHDRNHSGWLSLLMLIPLINLGLALYLTFAKGDEHENQFGLPRTTKTWEKVLAWFYVLIFPLGILTAIAVPAYQDYVQRAQAAQIEIQQQAEQNH</sequence>
<dbReference type="AlphaFoldDB" id="A0AAU7SXZ2"/>
<feature type="transmembrane region" description="Helical" evidence="1">
    <location>
        <begin position="131"/>
        <end position="153"/>
    </location>
</feature>
<dbReference type="Gene3D" id="3.30.700.10">
    <property type="entry name" value="Glycoprotein, Type 4 Pilin"/>
    <property type="match status" value="1"/>
</dbReference>
<feature type="transmembrane region" description="Helical" evidence="1">
    <location>
        <begin position="89"/>
        <end position="109"/>
    </location>
</feature>
<name>A0AAU7SXZ2_9GAMM</name>
<dbReference type="GO" id="GO:0005886">
    <property type="term" value="C:plasma membrane"/>
    <property type="evidence" value="ECO:0007669"/>
    <property type="project" value="TreeGrafter"/>
</dbReference>
<evidence type="ECO:0000313" key="2">
    <source>
        <dbReference type="EMBL" id="XBU15810.1"/>
    </source>
</evidence>
<dbReference type="PANTHER" id="PTHR34980:SF3">
    <property type="entry name" value="BLR8105 PROTEIN"/>
    <property type="match status" value="1"/>
</dbReference>
<reference evidence="2" key="1">
    <citation type="submission" date="2024-06" db="EMBL/GenBank/DDBJ databases">
        <authorList>
            <person name="Song Z."/>
        </authorList>
    </citation>
    <scope>NUCLEOTIDE SEQUENCE</scope>
    <source>
        <strain evidence="2">A1-4-2</strain>
    </source>
</reference>
<keyword evidence="1" id="KW-0472">Membrane</keyword>
<dbReference type="RefSeq" id="WP_349928359.1">
    <property type="nucleotide sequence ID" value="NZ_CP157981.1"/>
</dbReference>
<keyword evidence="1" id="KW-1133">Transmembrane helix</keyword>
<evidence type="ECO:0000256" key="1">
    <source>
        <dbReference type="SAM" id="Phobius"/>
    </source>
</evidence>
<gene>
    <name evidence="2" type="ORF">ABJ384_00980</name>
</gene>
<protein>
    <submittedName>
        <fullName evidence="2">DUF805 domain-containing protein</fullName>
    </submittedName>
</protein>
<dbReference type="PANTHER" id="PTHR34980">
    <property type="entry name" value="INNER MEMBRANE PROTEIN-RELATED-RELATED"/>
    <property type="match status" value="1"/>
</dbReference>